<evidence type="ECO:0000313" key="2">
    <source>
        <dbReference type="Proteomes" id="UP000234331"/>
    </source>
</evidence>
<accession>A0A2I2L1F9</accession>
<organism evidence="1 2">
    <name type="scientific">Frankia canadensis</name>
    <dbReference type="NCBI Taxonomy" id="1836972"/>
    <lineage>
        <taxon>Bacteria</taxon>
        <taxon>Bacillati</taxon>
        <taxon>Actinomycetota</taxon>
        <taxon>Actinomycetes</taxon>
        <taxon>Frankiales</taxon>
        <taxon>Frankiaceae</taxon>
        <taxon>Frankia</taxon>
    </lineage>
</organism>
<dbReference type="AlphaFoldDB" id="A0A2I2L1F9"/>
<keyword evidence="2" id="KW-1185">Reference proteome</keyword>
<dbReference type="Proteomes" id="UP000234331">
    <property type="component" value="Unassembled WGS sequence"/>
</dbReference>
<dbReference type="EMBL" id="FZMO01000547">
    <property type="protein sequence ID" value="SNQ51751.1"/>
    <property type="molecule type" value="Genomic_DNA"/>
</dbReference>
<protein>
    <submittedName>
        <fullName evidence="1">Uncharacterized protein</fullName>
    </submittedName>
</protein>
<gene>
    <name evidence="1" type="ORF">FRACA_80051</name>
</gene>
<reference evidence="1 2" key="1">
    <citation type="submission" date="2017-06" db="EMBL/GenBank/DDBJ databases">
        <authorList>
            <person name="Kim H.J."/>
            <person name="Triplett B.A."/>
        </authorList>
    </citation>
    <scope>NUCLEOTIDE SEQUENCE [LARGE SCALE GENOMIC DNA]</scope>
    <source>
        <strain evidence="1">FRACA_ARgP5</strain>
    </source>
</reference>
<sequence length="65" mass="7167">MTTTHPSFPQANSFANPYTDNMTEDVLRKVQGVARSRPIAIFVGCFLTRRRSIDLCIVTTACCSG</sequence>
<proteinExistence type="predicted"/>
<name>A0A2I2L1F9_9ACTN</name>
<evidence type="ECO:0000313" key="1">
    <source>
        <dbReference type="EMBL" id="SNQ51751.1"/>
    </source>
</evidence>